<feature type="region of interest" description="Disordered" evidence="1">
    <location>
        <begin position="22"/>
        <end position="70"/>
    </location>
</feature>
<evidence type="ECO:0008006" key="4">
    <source>
        <dbReference type="Google" id="ProtNLM"/>
    </source>
</evidence>
<feature type="region of interest" description="Disordered" evidence="1">
    <location>
        <begin position="846"/>
        <end position="865"/>
    </location>
</feature>
<proteinExistence type="predicted"/>
<feature type="region of interest" description="Disordered" evidence="1">
    <location>
        <begin position="793"/>
        <end position="816"/>
    </location>
</feature>
<dbReference type="WBParaSite" id="MBELARI_LOCUS6455">
    <property type="protein sequence ID" value="MBELARI_LOCUS6455"/>
    <property type="gene ID" value="MBELARI_LOCUS6455"/>
</dbReference>
<name>A0AAF3FL31_9BILA</name>
<protein>
    <recommendedName>
        <fullName evidence="4">Condensin complex subunit 2</fullName>
    </recommendedName>
</protein>
<reference evidence="3" key="1">
    <citation type="submission" date="2024-02" db="UniProtKB">
        <authorList>
            <consortium name="WormBaseParasite"/>
        </authorList>
    </citation>
    <scope>IDENTIFICATION</scope>
</reference>
<evidence type="ECO:0000313" key="2">
    <source>
        <dbReference type="Proteomes" id="UP000887575"/>
    </source>
</evidence>
<dbReference type="AlphaFoldDB" id="A0AAF3FL31"/>
<feature type="region of interest" description="Disordered" evidence="1">
    <location>
        <begin position="675"/>
        <end position="697"/>
    </location>
</feature>
<sequence>MDQDGVTRRRRRPVVVAHKGYALPEYTNDSDSDGDLAVPQKRPAYKDDGNIPSTSSANPMIAKTEDGKTTSQANSKMKLVMDLFKKHHQKRGFNYFSHSIIEEIRLASTDQPLLDMAIAIEGASQVYSYRVETTMMHCKETHDICVGAKTKAATVDEIEITENGKLAIDETTATAKKNAGKPKTQMPKTTTRIGWRIYGKILASSKELQRVWKGKRKKIAIAMKRKSWKTMNQNPKLRLLFGKLLLGILIESNPKLVTDSSSLKVRRKESRQNSYYAAAIYNKNRNYSHRIFTMNCIRTQDARKFILHPRSVPDPEASFHKPYPKDCLDSLAGLCHNALSDKPQSYGYFFPKTTINTKDTALGVDGEEENYLLEQDELDDVITNQREDDTTIMPDRTLMDATLANRTSAFGGSGPKRVTLKGLGEKQIRMADLVDTFVGASIDPKLSMSLADMVRDLYSNALPMRRGTRTNEFNLKSDVNGDTTTIFEETRCVRLFGFGPIIAQLESSWHAEYRQLSITRDDYEDQMNAINELPDEKKDIAQRSVLPPGRYKLFAAPPDAPHNYPRDPASNKPLMEEANHLKITTEMAVSFAEYVDAFDDSGAGRLGSDAGFDTDLAPIPTDLLTDNNNDAQKDIPPHLDEQDAPFEAEAREEEIIPDFDLQRIGKIDDAHWNKKVEKRTEKEEQQRKETREQKKQAQEEFLNSCNLPYDDFISYHDSLANRFNSIPNREILEEKYLLTKKQVEEMIKSRLSESHKVQDIYDYNLFTKPCFLNNGRFGHCDFKPVPAPDKPLRKLPRFPGLEDDNCEDEDEDESPEEMAEAYVNWMSAFSLYYEPDERATLSSGNFRSQLENDNGGPSFPVGPLDFGDDDMGIDDFDDNIVEPINVSKQRRKNQFTFEHARMLEDNEEPAHEIETDKEAMNEEDARLLEQMLELARGAKQQRVDTLQVKLAIKQLLGNDDLKDGHLKRIAQGYSNEKNMLPIANRLAALSGCSDKENDKMEVDQCEVEAESTNVEEDTSTQGGLENKIKEALTAPPVDVEAAEVEEVEGMNDEEDDTHNVSLRVTNFGVEGEHSFSSLVSMLPLRLPAHDRQIHIATTLVIALHMCNENGLICEQQRSSSDGLDSSNWMSDFVFKNSDDAQPE</sequence>
<organism evidence="2 3">
    <name type="scientific">Mesorhabditis belari</name>
    <dbReference type="NCBI Taxonomy" id="2138241"/>
    <lineage>
        <taxon>Eukaryota</taxon>
        <taxon>Metazoa</taxon>
        <taxon>Ecdysozoa</taxon>
        <taxon>Nematoda</taxon>
        <taxon>Chromadorea</taxon>
        <taxon>Rhabditida</taxon>
        <taxon>Rhabditina</taxon>
        <taxon>Rhabditomorpha</taxon>
        <taxon>Rhabditoidea</taxon>
        <taxon>Rhabditidae</taxon>
        <taxon>Mesorhabditinae</taxon>
        <taxon>Mesorhabditis</taxon>
    </lineage>
</organism>
<accession>A0AAF3FL31</accession>
<keyword evidence="2" id="KW-1185">Reference proteome</keyword>
<dbReference type="Proteomes" id="UP000887575">
    <property type="component" value="Unassembled WGS sequence"/>
</dbReference>
<feature type="compositionally biased region" description="Acidic residues" evidence="1">
    <location>
        <begin position="801"/>
        <end position="816"/>
    </location>
</feature>
<evidence type="ECO:0000313" key="3">
    <source>
        <dbReference type="WBParaSite" id="MBELARI_LOCUS6455"/>
    </source>
</evidence>
<evidence type="ECO:0000256" key="1">
    <source>
        <dbReference type="SAM" id="MobiDB-lite"/>
    </source>
</evidence>